<dbReference type="EMBL" id="JBDFQZ010000005">
    <property type="protein sequence ID" value="KAK9723852.1"/>
    <property type="molecule type" value="Genomic_DNA"/>
</dbReference>
<reference evidence="1" key="1">
    <citation type="submission" date="2024-03" db="EMBL/GenBank/DDBJ databases">
        <title>WGS assembly of Saponaria officinalis var. Norfolk2.</title>
        <authorList>
            <person name="Jenkins J."/>
            <person name="Shu S."/>
            <person name="Grimwood J."/>
            <person name="Barry K."/>
            <person name="Goodstein D."/>
            <person name="Schmutz J."/>
            <person name="Leebens-Mack J."/>
            <person name="Osbourn A."/>
        </authorList>
    </citation>
    <scope>NUCLEOTIDE SEQUENCE [LARGE SCALE GENOMIC DNA]</scope>
    <source>
        <strain evidence="1">JIC</strain>
    </source>
</reference>
<dbReference type="Proteomes" id="UP001443914">
    <property type="component" value="Unassembled WGS sequence"/>
</dbReference>
<comment type="caution">
    <text evidence="1">The sequence shown here is derived from an EMBL/GenBank/DDBJ whole genome shotgun (WGS) entry which is preliminary data.</text>
</comment>
<name>A0AAW1KTR8_SAPOF</name>
<evidence type="ECO:0000313" key="1">
    <source>
        <dbReference type="EMBL" id="KAK9723852.1"/>
    </source>
</evidence>
<organism evidence="1 2">
    <name type="scientific">Saponaria officinalis</name>
    <name type="common">Common soapwort</name>
    <name type="synonym">Lychnis saponaria</name>
    <dbReference type="NCBI Taxonomy" id="3572"/>
    <lineage>
        <taxon>Eukaryota</taxon>
        <taxon>Viridiplantae</taxon>
        <taxon>Streptophyta</taxon>
        <taxon>Embryophyta</taxon>
        <taxon>Tracheophyta</taxon>
        <taxon>Spermatophyta</taxon>
        <taxon>Magnoliopsida</taxon>
        <taxon>eudicotyledons</taxon>
        <taxon>Gunneridae</taxon>
        <taxon>Pentapetalae</taxon>
        <taxon>Caryophyllales</taxon>
        <taxon>Caryophyllaceae</taxon>
        <taxon>Caryophylleae</taxon>
        <taxon>Saponaria</taxon>
    </lineage>
</organism>
<accession>A0AAW1KTR8</accession>
<keyword evidence="2" id="KW-1185">Reference proteome</keyword>
<gene>
    <name evidence="1" type="ORF">RND81_05G030100</name>
</gene>
<dbReference type="InterPro" id="IPR008586">
    <property type="entry name" value="DUF868_pln"/>
</dbReference>
<dbReference type="Pfam" id="PF05910">
    <property type="entry name" value="DUF868"/>
    <property type="match status" value="1"/>
</dbReference>
<proteinExistence type="predicted"/>
<evidence type="ECO:0000313" key="2">
    <source>
        <dbReference type="Proteomes" id="UP001443914"/>
    </source>
</evidence>
<dbReference type="PANTHER" id="PTHR31972">
    <property type="entry name" value="EXPRESSED PROTEIN"/>
    <property type="match status" value="1"/>
</dbReference>
<sequence length="348" mass="40194">MRDIAICYSEHAVKVSDSYCSRPLNKSYVSPKSIPCIQNHVICTYKAKLSNQKRLFISIIWCSKLICQGFFIKISEKFSNSKNGFHQISKIHGYKSFLIDSKEVPRVDIHWDLSQARFESTQPEPVGGFYLVLNLVDLQIALVMGDMEEYVNVKLLVGNLIRRKFSLVSKCEQFTGKWNHQINSKAKFRDGGVEHEIMIKCGPEDDGPRNPVLSMYVDKKRLVRVKKLQWNFRGNQVIFVENLLVDVMWDVFGWYFDQKVGSIDVENNNIKNNINNDNRSMKGKSGLFMFRTRSGLDSRLWLEEEEKKMADKSDDDKPEFSWLICASSHNPGSEVQDFFTRLHPGVQG</sequence>
<dbReference type="AlphaFoldDB" id="A0AAW1KTR8"/>
<protein>
    <submittedName>
        <fullName evidence="1">Uncharacterized protein</fullName>
    </submittedName>
</protein>
<dbReference type="PANTHER" id="PTHR31972:SF16">
    <property type="entry name" value="FAMILY PROTEIN, PUTATIVE (DUF868)-RELATED"/>
    <property type="match status" value="1"/>
</dbReference>